<keyword evidence="3" id="KW-0732">Signal</keyword>
<dbReference type="PANTHER" id="PTHR41542:SF1">
    <property type="entry name" value="BLL5807 PROTEIN"/>
    <property type="match status" value="1"/>
</dbReference>
<evidence type="ECO:0000313" key="6">
    <source>
        <dbReference type="Proteomes" id="UP000715095"/>
    </source>
</evidence>
<protein>
    <submittedName>
        <fullName evidence="5">Tim44 domain-containing protein</fullName>
    </submittedName>
</protein>
<dbReference type="InterPro" id="IPR007379">
    <property type="entry name" value="Tim44-like_dom"/>
</dbReference>
<proteinExistence type="predicted"/>
<evidence type="ECO:0000313" key="5">
    <source>
        <dbReference type="EMBL" id="MBM6703123.1"/>
    </source>
</evidence>
<feature type="signal peptide" evidence="3">
    <location>
        <begin position="1"/>
        <end position="23"/>
    </location>
</feature>
<dbReference type="PANTHER" id="PTHR41542">
    <property type="entry name" value="BLL5807 PROTEIN"/>
    <property type="match status" value="1"/>
</dbReference>
<feature type="chain" id="PRO_5047134719" evidence="3">
    <location>
        <begin position="24"/>
        <end position="329"/>
    </location>
</feature>
<feature type="region of interest" description="Disordered" evidence="1">
    <location>
        <begin position="35"/>
        <end position="78"/>
    </location>
</feature>
<keyword evidence="2" id="KW-0472">Membrane</keyword>
<keyword evidence="6" id="KW-1185">Reference proteome</keyword>
<feature type="transmembrane region" description="Helical" evidence="2">
    <location>
        <begin position="111"/>
        <end position="130"/>
    </location>
</feature>
<dbReference type="SUPFAM" id="SSF54427">
    <property type="entry name" value="NTF2-like"/>
    <property type="match status" value="1"/>
</dbReference>
<keyword evidence="2" id="KW-0812">Transmembrane</keyword>
<dbReference type="Proteomes" id="UP000715095">
    <property type="component" value="Unassembled WGS sequence"/>
</dbReference>
<dbReference type="RefSeq" id="WP_205101503.1">
    <property type="nucleotide sequence ID" value="NZ_JACJJC010000001.1"/>
</dbReference>
<organism evidence="5 6">
    <name type="scientific">Sutterella massiliensis</name>
    <dbReference type="NCBI Taxonomy" id="1816689"/>
    <lineage>
        <taxon>Bacteria</taxon>
        <taxon>Pseudomonadati</taxon>
        <taxon>Pseudomonadota</taxon>
        <taxon>Betaproteobacteria</taxon>
        <taxon>Burkholderiales</taxon>
        <taxon>Sutterellaceae</taxon>
        <taxon>Sutterella</taxon>
    </lineage>
</organism>
<dbReference type="Gene3D" id="3.10.450.240">
    <property type="match status" value="1"/>
</dbReference>
<evidence type="ECO:0000256" key="3">
    <source>
        <dbReference type="SAM" id="SignalP"/>
    </source>
</evidence>
<sequence>MKKFITVLCVCAALATASFDADAARRFGGGSSFGRSAPTFSQKAPTPGTAPLSAKQSTTQQGAAANAASRANPATAQRPSMMRSILTGMAAALGISALLSLLGINGAGMVSFVMGLLLVVAAFAAFKFFMGSRRRQQTAGTAPSAAHMPVEEPIRREEQAPAAMQAEPAQTGAAVRGGSVLDQFMNGGNAPAAEASATGAVDITPADFDREGFLQTARDNYIKLQAAWDSGNVITISDFTTNDVFIAITHQLRERGNETYVTKIESLTNELLGIAREGGEYVASVRFIGKLTINGEEELVDETWTLVKPVEGAGGWLLAGIKQNEPASA</sequence>
<dbReference type="InterPro" id="IPR032710">
    <property type="entry name" value="NTF2-like_dom_sf"/>
</dbReference>
<dbReference type="EMBL" id="JACJJC010000001">
    <property type="protein sequence ID" value="MBM6703123.1"/>
    <property type="molecule type" value="Genomic_DNA"/>
</dbReference>
<comment type="caution">
    <text evidence="5">The sequence shown here is derived from an EMBL/GenBank/DDBJ whole genome shotgun (WGS) entry which is preliminary data.</text>
</comment>
<evidence type="ECO:0000256" key="1">
    <source>
        <dbReference type="SAM" id="MobiDB-lite"/>
    </source>
</evidence>
<dbReference type="SMART" id="SM00978">
    <property type="entry name" value="Tim44"/>
    <property type="match status" value="1"/>
</dbReference>
<name>A0ABS2DP50_9BURK</name>
<evidence type="ECO:0000256" key="2">
    <source>
        <dbReference type="SAM" id="Phobius"/>
    </source>
</evidence>
<keyword evidence="2" id="KW-1133">Transmembrane helix</keyword>
<feature type="compositionally biased region" description="Low complexity" evidence="1">
    <location>
        <begin position="56"/>
        <end position="78"/>
    </location>
</feature>
<dbReference type="Pfam" id="PF04280">
    <property type="entry name" value="Tim44"/>
    <property type="match status" value="1"/>
</dbReference>
<evidence type="ECO:0000259" key="4">
    <source>
        <dbReference type="SMART" id="SM00978"/>
    </source>
</evidence>
<accession>A0ABS2DP50</accession>
<feature type="domain" description="Tim44-like" evidence="4">
    <location>
        <begin position="195"/>
        <end position="323"/>
    </location>
</feature>
<feature type="transmembrane region" description="Helical" evidence="2">
    <location>
        <begin position="85"/>
        <end position="104"/>
    </location>
</feature>
<gene>
    <name evidence="5" type="ORF">H6A60_01155</name>
</gene>
<reference evidence="5 6" key="1">
    <citation type="journal article" date="2021" name="Sci. Rep.">
        <title>The distribution of antibiotic resistance genes in chicken gut microbiota commensals.</title>
        <authorList>
            <person name="Juricova H."/>
            <person name="Matiasovicova J."/>
            <person name="Kubasova T."/>
            <person name="Cejkova D."/>
            <person name="Rychlik I."/>
        </authorList>
    </citation>
    <scope>NUCLEOTIDE SEQUENCE [LARGE SCALE GENOMIC DNA]</scope>
    <source>
        <strain evidence="5 6">An829</strain>
    </source>
</reference>